<evidence type="ECO:0000256" key="5">
    <source>
        <dbReference type="ARBA" id="ARBA00023172"/>
    </source>
</evidence>
<dbReference type="EMBL" id="CP097095">
    <property type="protein sequence ID" value="UQF80044.1"/>
    <property type="molecule type" value="Genomic_DNA"/>
</dbReference>
<evidence type="ECO:0000256" key="2">
    <source>
        <dbReference type="ARBA" id="ARBA00010961"/>
    </source>
</evidence>
<sequence>MNISKCDSCGRKLIRYGLSKSGKQRWHCTSCHSTGVQRIDTSAKHLGEFLAWLLSGNRQADMPGGGRSFRRRCQSLWEIWPLAPVVDQVHEVVFVDGIHLGRKAVVLIAQSRDFILGWYVARSENSRAWEALMNRIAPPDVVVTDGGSGFEKARKKAWPNTRVQRCTFHAFGTIKQATTIRPKLAASKELYGLGKQLLHVKDREQAASWIDTYLDWCKRWEGFLAQKTKRDDGGWEYTHERLVRARNSVNRLIGAEVLFTYTDPQFEGALPAMNNQIEGATNAPLRQLLRDHRGMRLTRRIKAIFWWCYMHTENPLPPAQILKIMPTDTQIEAQWEHASRTHPAAGVIPRWGDAIAWHDLHHTSPHRNNWD</sequence>
<dbReference type="NCBIfam" id="NF033544">
    <property type="entry name" value="transpos_IS1249"/>
    <property type="match status" value="1"/>
</dbReference>
<keyword evidence="5" id="KW-0233">DNA recombination</keyword>
<dbReference type="GO" id="GO:0003677">
    <property type="term" value="F:DNA binding"/>
    <property type="evidence" value="ECO:0007669"/>
    <property type="project" value="UniProtKB-KW"/>
</dbReference>
<dbReference type="KEGG" id="agh:M3I41_01845"/>
<evidence type="ECO:0000256" key="3">
    <source>
        <dbReference type="ARBA" id="ARBA00022578"/>
    </source>
</evidence>
<dbReference type="Proteomes" id="UP000830236">
    <property type="component" value="Chromosome"/>
</dbReference>
<accession>A0A9E7AN80</accession>
<keyword evidence="4" id="KW-0238">DNA-binding</keyword>
<evidence type="ECO:0000256" key="1">
    <source>
        <dbReference type="ARBA" id="ARBA00002190"/>
    </source>
</evidence>
<dbReference type="InterPro" id="IPR001207">
    <property type="entry name" value="Transposase_mutator"/>
</dbReference>
<comment type="function">
    <text evidence="1">Required for the transposition of the insertion element.</text>
</comment>
<dbReference type="GO" id="GO:0004803">
    <property type="term" value="F:transposase activity"/>
    <property type="evidence" value="ECO:0007669"/>
    <property type="project" value="InterPro"/>
</dbReference>
<dbReference type="AlphaFoldDB" id="A0A9E7AN80"/>
<gene>
    <name evidence="6" type="ORF">M3I41_01845</name>
</gene>
<keyword evidence="3" id="KW-0815">Transposition</keyword>
<evidence type="ECO:0000313" key="6">
    <source>
        <dbReference type="EMBL" id="UQF80044.1"/>
    </source>
</evidence>
<reference evidence="6" key="1">
    <citation type="submission" date="2022-05" db="EMBL/GenBank/DDBJ databases">
        <title>Using nanopore sequencing to obtain complete genomes from saliva samples.</title>
        <authorList>
            <person name="Baker J.L."/>
        </authorList>
    </citation>
    <scope>NUCLEOTIDE SEQUENCE</scope>
    <source>
        <strain evidence="6">JCVI-JB-Ag32</strain>
    </source>
</reference>
<proteinExistence type="inferred from homology"/>
<name>A0A9E7AN80_9ACTO</name>
<comment type="similarity">
    <text evidence="2">Belongs to the transposase mutator family.</text>
</comment>
<dbReference type="InterPro" id="IPR048004">
    <property type="entry name" value="IS1249_transpos"/>
</dbReference>
<evidence type="ECO:0000313" key="7">
    <source>
        <dbReference type="Proteomes" id="UP000830236"/>
    </source>
</evidence>
<organism evidence="6 7">
    <name type="scientific">Actinomyces graevenitzii</name>
    <dbReference type="NCBI Taxonomy" id="55565"/>
    <lineage>
        <taxon>Bacteria</taxon>
        <taxon>Bacillati</taxon>
        <taxon>Actinomycetota</taxon>
        <taxon>Actinomycetes</taxon>
        <taxon>Actinomycetales</taxon>
        <taxon>Actinomycetaceae</taxon>
        <taxon>Actinomyces</taxon>
    </lineage>
</organism>
<protein>
    <submittedName>
        <fullName evidence="6">IS1249 family transposase</fullName>
    </submittedName>
</protein>
<dbReference type="GO" id="GO:0006313">
    <property type="term" value="P:DNA transposition"/>
    <property type="evidence" value="ECO:0007669"/>
    <property type="project" value="InterPro"/>
</dbReference>
<dbReference type="PROSITE" id="PS01007">
    <property type="entry name" value="TRANSPOSASE_MUTATOR"/>
    <property type="match status" value="1"/>
</dbReference>
<evidence type="ECO:0000256" key="4">
    <source>
        <dbReference type="ARBA" id="ARBA00023125"/>
    </source>
</evidence>
<dbReference type="Pfam" id="PF00872">
    <property type="entry name" value="Transposase_mut"/>
    <property type="match status" value="1"/>
</dbReference>